<dbReference type="VEuPathDB" id="AmoebaDB:FDP41_003044"/>
<proteinExistence type="predicted"/>
<organism evidence="3 4">
    <name type="scientific">Naegleria fowleri</name>
    <name type="common">Brain eating amoeba</name>
    <dbReference type="NCBI Taxonomy" id="5763"/>
    <lineage>
        <taxon>Eukaryota</taxon>
        <taxon>Discoba</taxon>
        <taxon>Heterolobosea</taxon>
        <taxon>Tetramitia</taxon>
        <taxon>Eutetramitia</taxon>
        <taxon>Vahlkampfiidae</taxon>
        <taxon>Naegleria</taxon>
    </lineage>
</organism>
<dbReference type="Gene3D" id="2.30.29.30">
    <property type="entry name" value="Pleckstrin-homology domain (PH domain)/Phosphotyrosine-binding domain (PTB)"/>
    <property type="match status" value="1"/>
</dbReference>
<dbReference type="AlphaFoldDB" id="A0A6A5BSN0"/>
<reference evidence="3 4" key="1">
    <citation type="journal article" date="2019" name="Sci. Rep.">
        <title>Nanopore sequencing improves the draft genome of the human pathogenic amoeba Naegleria fowleri.</title>
        <authorList>
            <person name="Liechti N."/>
            <person name="Schurch N."/>
            <person name="Bruggmann R."/>
            <person name="Wittwer M."/>
        </authorList>
    </citation>
    <scope>NUCLEOTIDE SEQUENCE [LARGE SCALE GENOMIC DNA]</scope>
    <source>
        <strain evidence="3 4">ATCC 30894</strain>
    </source>
</reference>
<dbReference type="PANTHER" id="PTHR14336">
    <property type="entry name" value="TANDEM PH DOMAIN CONTAINING PROTEIN"/>
    <property type="match status" value="1"/>
</dbReference>
<feature type="compositionally biased region" description="Low complexity" evidence="1">
    <location>
        <begin position="333"/>
        <end position="351"/>
    </location>
</feature>
<dbReference type="InterPro" id="IPR012334">
    <property type="entry name" value="Pectin_lyas_fold"/>
</dbReference>
<protein>
    <recommendedName>
        <fullName evidence="2">PH domain-containing protein</fullName>
    </recommendedName>
</protein>
<dbReference type="InterPro" id="IPR051707">
    <property type="entry name" value="PI-Interact_SigTrans_Reg"/>
</dbReference>
<evidence type="ECO:0000313" key="3">
    <source>
        <dbReference type="EMBL" id="KAF0977722.1"/>
    </source>
</evidence>
<dbReference type="InterPro" id="IPR011993">
    <property type="entry name" value="PH-like_dom_sf"/>
</dbReference>
<accession>A0A6A5BSN0</accession>
<evidence type="ECO:0000259" key="2">
    <source>
        <dbReference type="PROSITE" id="PS50003"/>
    </source>
</evidence>
<dbReference type="SUPFAM" id="SSF50729">
    <property type="entry name" value="PH domain-like"/>
    <property type="match status" value="1"/>
</dbReference>
<dbReference type="InterPro" id="IPR039448">
    <property type="entry name" value="Beta_helix"/>
</dbReference>
<dbReference type="VEuPathDB" id="AmoebaDB:NF0095610"/>
<dbReference type="Pfam" id="PF00169">
    <property type="entry name" value="PH"/>
    <property type="match status" value="1"/>
</dbReference>
<dbReference type="Proteomes" id="UP000444721">
    <property type="component" value="Unassembled WGS sequence"/>
</dbReference>
<evidence type="ECO:0000313" key="4">
    <source>
        <dbReference type="Proteomes" id="UP000444721"/>
    </source>
</evidence>
<dbReference type="GeneID" id="68110262"/>
<gene>
    <name evidence="3" type="ORF">FDP41_003044</name>
</gene>
<dbReference type="InterPro" id="IPR001849">
    <property type="entry name" value="PH_domain"/>
</dbReference>
<dbReference type="InterPro" id="IPR011050">
    <property type="entry name" value="Pectin_lyase_fold/virulence"/>
</dbReference>
<dbReference type="Gene3D" id="2.160.20.10">
    <property type="entry name" value="Single-stranded right-handed beta-helix, Pectin lyase-like"/>
    <property type="match status" value="1"/>
</dbReference>
<dbReference type="OrthoDB" id="10254483at2759"/>
<dbReference type="RefSeq" id="XP_044562435.1">
    <property type="nucleotide sequence ID" value="XM_044706305.1"/>
</dbReference>
<feature type="domain" description="PH" evidence="2">
    <location>
        <begin position="32"/>
        <end position="126"/>
    </location>
</feature>
<dbReference type="SMART" id="SM00233">
    <property type="entry name" value="PH"/>
    <property type="match status" value="1"/>
</dbReference>
<evidence type="ECO:0000256" key="1">
    <source>
        <dbReference type="SAM" id="MobiDB-lite"/>
    </source>
</evidence>
<keyword evidence="4" id="KW-1185">Reference proteome</keyword>
<dbReference type="SUPFAM" id="SSF51126">
    <property type="entry name" value="Pectin lyase-like"/>
    <property type="match status" value="1"/>
</dbReference>
<name>A0A6A5BSN0_NAEFO</name>
<sequence>MSTEKKVKKAGKKWKEILEEPPKVSATELMRDHDYMGTLAKQGGSIKTWHDRLCILHQGKLYYYVSQKDTKPKGMINIQGLICEGVELAKKKYGIKIISPHRTYYLACEDNNEQERWIKEINNSSMRNSDYRLHVVDPDLSEDCTFHDLQKAIDQAQDGDHIVLRSGIYKLNETLVIKKPLTIRGVYPDMDLVHLCSCEGVKTIIKVDAFNDNLTVQELEKQRLLGIDKNVVTIEHLTLTQNASKDTILFYENTSCLEVMSGICKLDHVMIRGGYGHGIIVNNRLNRKQKSNNGTAMTAVKATNSESKESFSFSLSLTTNGDGNHSHHDQAQSPDIRSISSSLSSSSLPSDMPVKKPPIEPTKLIVSECHIECNKIHGIKFCDDSQGEISKSIFQKNEGHAIICTDDSDVKIERSVFSNHSKNAIYLRSTKTITVFKNKMHANGLGGKAHIAVAADAAPCASEENEFL</sequence>
<dbReference type="EMBL" id="VFQX01000033">
    <property type="protein sequence ID" value="KAF0977722.1"/>
    <property type="molecule type" value="Genomic_DNA"/>
</dbReference>
<dbReference type="Pfam" id="PF13229">
    <property type="entry name" value="Beta_helix"/>
    <property type="match status" value="1"/>
</dbReference>
<comment type="caution">
    <text evidence="3">The sequence shown here is derived from an EMBL/GenBank/DDBJ whole genome shotgun (WGS) entry which is preliminary data.</text>
</comment>
<dbReference type="PROSITE" id="PS50003">
    <property type="entry name" value="PH_DOMAIN"/>
    <property type="match status" value="1"/>
</dbReference>
<dbReference type="FunFam" id="2.30.29.30:FF:000286">
    <property type="entry name" value="PH-protein kinase domain containing protein"/>
    <property type="match status" value="1"/>
</dbReference>
<dbReference type="VEuPathDB" id="AmoebaDB:NfTy_058550"/>
<dbReference type="OMA" id="YYLACED"/>
<feature type="region of interest" description="Disordered" evidence="1">
    <location>
        <begin position="314"/>
        <end position="357"/>
    </location>
</feature>